<keyword evidence="8" id="KW-0326">Glycosidase</keyword>
<proteinExistence type="inferred from homology"/>
<reference evidence="14" key="2">
    <citation type="submission" date="2023-05" db="EMBL/GenBank/DDBJ databases">
        <authorList>
            <consortium name="Lawrence Berkeley National Laboratory"/>
            <person name="Steindorff A."/>
            <person name="Hensen N."/>
            <person name="Bonometti L."/>
            <person name="Westerberg I."/>
            <person name="Brannstrom I.O."/>
            <person name="Guillou S."/>
            <person name="Cros-Aarteil S."/>
            <person name="Calhoun S."/>
            <person name="Haridas S."/>
            <person name="Kuo A."/>
            <person name="Mondo S."/>
            <person name="Pangilinan J."/>
            <person name="Riley R."/>
            <person name="Labutti K."/>
            <person name="Andreopoulos B."/>
            <person name="Lipzen A."/>
            <person name="Chen C."/>
            <person name="Yanf M."/>
            <person name="Daum C."/>
            <person name="Ng V."/>
            <person name="Clum A."/>
            <person name="Ohm R."/>
            <person name="Martin F."/>
            <person name="Silar P."/>
            <person name="Natvig D."/>
            <person name="Lalanne C."/>
            <person name="Gautier V."/>
            <person name="Ament-Velasquez S.L."/>
            <person name="Kruys A."/>
            <person name="Hutchinson M.I."/>
            <person name="Powell A.J."/>
            <person name="Barry K."/>
            <person name="Miller A.N."/>
            <person name="Grigoriev I.V."/>
            <person name="Debuchy R."/>
            <person name="Gladieux P."/>
            <person name="Thoren M.H."/>
            <person name="Johannesson H."/>
        </authorList>
    </citation>
    <scope>NUCLEOTIDE SEQUENCE</scope>
    <source>
        <strain evidence="14">CBS 359.72</strain>
    </source>
</reference>
<dbReference type="GO" id="GO:0046556">
    <property type="term" value="F:alpha-L-arabinofuranosidase activity"/>
    <property type="evidence" value="ECO:0007669"/>
    <property type="project" value="TreeGrafter"/>
</dbReference>
<evidence type="ECO:0000256" key="9">
    <source>
        <dbReference type="ARBA" id="ARBA00023326"/>
    </source>
</evidence>
<evidence type="ECO:0000256" key="11">
    <source>
        <dbReference type="ARBA" id="ARBA00026107"/>
    </source>
</evidence>
<evidence type="ECO:0000259" key="13">
    <source>
        <dbReference type="SMART" id="SM01217"/>
    </source>
</evidence>
<keyword evidence="4 12" id="KW-0732">Signal</keyword>
<dbReference type="InterPro" id="IPR002772">
    <property type="entry name" value="Glyco_hydro_3_C"/>
</dbReference>
<comment type="caution">
    <text evidence="14">The sequence shown here is derived from an EMBL/GenBank/DDBJ whole genome shotgun (WGS) entry which is preliminary data.</text>
</comment>
<dbReference type="PANTHER" id="PTHR42721">
    <property type="entry name" value="SUGAR HYDROLASE-RELATED"/>
    <property type="match status" value="1"/>
</dbReference>
<comment type="catalytic activity">
    <reaction evidence="10">
        <text>Hydrolysis of (1-&gt;4)-beta-D-xylans, to remove successive D-xylose residues from the non-reducing termini.</text>
        <dbReference type="EC" id="3.2.1.37"/>
    </reaction>
</comment>
<evidence type="ECO:0000256" key="2">
    <source>
        <dbReference type="ARBA" id="ARBA00005336"/>
    </source>
</evidence>
<accession>A0AAN7HHH0</accession>
<dbReference type="Pfam" id="PF01915">
    <property type="entry name" value="Glyco_hydro_3_C"/>
    <property type="match status" value="1"/>
</dbReference>
<dbReference type="Gene3D" id="3.20.20.300">
    <property type="entry name" value="Glycoside hydrolase, family 3, N-terminal domain"/>
    <property type="match status" value="1"/>
</dbReference>
<organism evidence="14 15">
    <name type="scientific">Corynascus novoguineensis</name>
    <dbReference type="NCBI Taxonomy" id="1126955"/>
    <lineage>
        <taxon>Eukaryota</taxon>
        <taxon>Fungi</taxon>
        <taxon>Dikarya</taxon>
        <taxon>Ascomycota</taxon>
        <taxon>Pezizomycotina</taxon>
        <taxon>Sordariomycetes</taxon>
        <taxon>Sordariomycetidae</taxon>
        <taxon>Sordariales</taxon>
        <taxon>Chaetomiaceae</taxon>
        <taxon>Corynascus</taxon>
    </lineage>
</organism>
<dbReference type="Pfam" id="PF00933">
    <property type="entry name" value="Glyco_hydro_3"/>
    <property type="match status" value="1"/>
</dbReference>
<comment type="pathway">
    <text evidence="1">Glycan degradation; xylan degradation.</text>
</comment>
<dbReference type="Proteomes" id="UP001303647">
    <property type="component" value="Unassembled WGS sequence"/>
</dbReference>
<evidence type="ECO:0000256" key="4">
    <source>
        <dbReference type="ARBA" id="ARBA00022729"/>
    </source>
</evidence>
<keyword evidence="5" id="KW-0378">Hydrolase</keyword>
<dbReference type="EC" id="3.2.1.37" evidence="11"/>
<feature type="signal peptide" evidence="12">
    <location>
        <begin position="1"/>
        <end position="20"/>
    </location>
</feature>
<dbReference type="InterPro" id="IPR001764">
    <property type="entry name" value="Glyco_hydro_3_N"/>
</dbReference>
<dbReference type="InterPro" id="IPR013783">
    <property type="entry name" value="Ig-like_fold"/>
</dbReference>
<protein>
    <recommendedName>
        <fullName evidence="11">xylan 1,4-beta-xylosidase</fullName>
        <ecNumber evidence="11">3.2.1.37</ecNumber>
    </recommendedName>
</protein>
<evidence type="ECO:0000256" key="8">
    <source>
        <dbReference type="ARBA" id="ARBA00023295"/>
    </source>
</evidence>
<evidence type="ECO:0000256" key="3">
    <source>
        <dbReference type="ARBA" id="ARBA00022651"/>
    </source>
</evidence>
<keyword evidence="9" id="KW-0624">Polysaccharide degradation</keyword>
<evidence type="ECO:0000256" key="10">
    <source>
        <dbReference type="ARBA" id="ARBA00024574"/>
    </source>
</evidence>
<name>A0AAN7HHH0_9PEZI</name>
<sequence length="791" mass="85364">MKVSSSLALAGAFATQGALGFEFPDCVNGPLANNTVCDPKASPPDRAAALVKAMAISEKLENLINTSKGAKRLGLPAYEWWSEALHGVAFSPGVRFDFGGDEFSYATSFANSITLASAFDDDLVYKVASAISTEARAFANGGRAGLDYWTPNINPYKDPRWGRGHETPGEDPVRIKGYVKALLAGLEGDKDTRKVIATCKHYAAYDLELWQGVSRHAFDVVVSLQDLSEYYLPPFQQCARDSKVGSFMCAYNRVNGVPACASTYLMDDILREHWGWTEHNNYMTTDCQAVRDFIPGYHNTTETRAEAAALAYNAGSDTVCEVAGSGPGTDVIGAYNQTLLSEEIIDRALLRLYEGLVRVGYFDPASEDPYRSIGWEAVNTAEAQELALQSAADGLVLLKNDGTLPLRNLGKDNKTTVALIGHWAGSDSSNKMLGGYSGIPPYIRRPVDAAERLGLTYQYASGPLAEDDTAKDTWTEDALEAARKSDVILYFGGTDTSMAAEDLDRESIAWPAAQLNLIEALAELGKPLVVAQLGDQVDDTTLLSNANVSAILWAGYPGQDGGTAVLNAVTGASPPAGRLPVTQYPASYVDAVPMTDMTLRPDEEGSGNPGRTYRWLPADQAVLPFGYGLHYANLSAQFSSSSFRGLAKNTTTTTADLLANCDAPHKDLCPFPFPVTVEVTNDDDEDGGITSDYVALVFVSGDFGPRPYPVKTLVGYSRLRGVEPGETREAEIEVKIGDLARADAQGNKVLYPGTYRFLLDVDSESKEGREVVFEVGGEEVVLEEFPQPKEE</sequence>
<keyword evidence="7" id="KW-0119">Carbohydrate metabolism</keyword>
<evidence type="ECO:0000313" key="15">
    <source>
        <dbReference type="Proteomes" id="UP001303647"/>
    </source>
</evidence>
<dbReference type="SMART" id="SM01217">
    <property type="entry name" value="Fn3_like"/>
    <property type="match status" value="1"/>
</dbReference>
<dbReference type="Gene3D" id="3.40.50.1700">
    <property type="entry name" value="Glycoside hydrolase family 3 C-terminal domain"/>
    <property type="match status" value="1"/>
</dbReference>
<dbReference type="InterPro" id="IPR044993">
    <property type="entry name" value="BXL"/>
</dbReference>
<feature type="domain" description="Fibronectin type III-like" evidence="13">
    <location>
        <begin position="693"/>
        <end position="763"/>
    </location>
</feature>
<evidence type="ECO:0000256" key="5">
    <source>
        <dbReference type="ARBA" id="ARBA00022801"/>
    </source>
</evidence>
<keyword evidence="15" id="KW-1185">Reference proteome</keyword>
<dbReference type="GO" id="GO:0045493">
    <property type="term" value="P:xylan catabolic process"/>
    <property type="evidence" value="ECO:0007669"/>
    <property type="project" value="UniProtKB-KW"/>
</dbReference>
<dbReference type="InterPro" id="IPR036962">
    <property type="entry name" value="Glyco_hydro_3_N_sf"/>
</dbReference>
<keyword evidence="6" id="KW-0325">Glycoprotein</keyword>
<comment type="similarity">
    <text evidence="2">Belongs to the glycosyl hydrolase 3 family.</text>
</comment>
<dbReference type="SUPFAM" id="SSF51445">
    <property type="entry name" value="(Trans)glycosidases"/>
    <property type="match status" value="1"/>
</dbReference>
<evidence type="ECO:0000256" key="6">
    <source>
        <dbReference type="ARBA" id="ARBA00023180"/>
    </source>
</evidence>
<evidence type="ECO:0000256" key="12">
    <source>
        <dbReference type="SAM" id="SignalP"/>
    </source>
</evidence>
<feature type="chain" id="PRO_5042860535" description="xylan 1,4-beta-xylosidase" evidence="12">
    <location>
        <begin position="21"/>
        <end position="791"/>
    </location>
</feature>
<dbReference type="EMBL" id="MU857694">
    <property type="protein sequence ID" value="KAK4245672.1"/>
    <property type="molecule type" value="Genomic_DNA"/>
</dbReference>
<dbReference type="GO" id="GO:0031222">
    <property type="term" value="P:arabinan catabolic process"/>
    <property type="evidence" value="ECO:0007669"/>
    <property type="project" value="TreeGrafter"/>
</dbReference>
<evidence type="ECO:0000256" key="1">
    <source>
        <dbReference type="ARBA" id="ARBA00004851"/>
    </source>
</evidence>
<evidence type="ECO:0000313" key="14">
    <source>
        <dbReference type="EMBL" id="KAK4245672.1"/>
    </source>
</evidence>
<dbReference type="InterPro" id="IPR036881">
    <property type="entry name" value="Glyco_hydro_3_C_sf"/>
</dbReference>
<evidence type="ECO:0000256" key="7">
    <source>
        <dbReference type="ARBA" id="ARBA00023277"/>
    </source>
</evidence>
<gene>
    <name evidence="14" type="ORF">C7999DRAFT_42819</name>
</gene>
<dbReference type="GO" id="GO:0009044">
    <property type="term" value="F:xylan 1,4-beta-xylosidase activity"/>
    <property type="evidence" value="ECO:0007669"/>
    <property type="project" value="UniProtKB-EC"/>
</dbReference>
<reference evidence="14" key="1">
    <citation type="journal article" date="2023" name="Mol. Phylogenet. Evol.">
        <title>Genome-scale phylogeny and comparative genomics of the fungal order Sordariales.</title>
        <authorList>
            <person name="Hensen N."/>
            <person name="Bonometti L."/>
            <person name="Westerberg I."/>
            <person name="Brannstrom I.O."/>
            <person name="Guillou S."/>
            <person name="Cros-Aarteil S."/>
            <person name="Calhoun S."/>
            <person name="Haridas S."/>
            <person name="Kuo A."/>
            <person name="Mondo S."/>
            <person name="Pangilinan J."/>
            <person name="Riley R."/>
            <person name="LaButti K."/>
            <person name="Andreopoulos B."/>
            <person name="Lipzen A."/>
            <person name="Chen C."/>
            <person name="Yan M."/>
            <person name="Daum C."/>
            <person name="Ng V."/>
            <person name="Clum A."/>
            <person name="Steindorff A."/>
            <person name="Ohm R.A."/>
            <person name="Martin F."/>
            <person name="Silar P."/>
            <person name="Natvig D.O."/>
            <person name="Lalanne C."/>
            <person name="Gautier V."/>
            <person name="Ament-Velasquez S.L."/>
            <person name="Kruys A."/>
            <person name="Hutchinson M.I."/>
            <person name="Powell A.J."/>
            <person name="Barry K."/>
            <person name="Miller A.N."/>
            <person name="Grigoriev I.V."/>
            <person name="Debuchy R."/>
            <person name="Gladieux P."/>
            <person name="Hiltunen Thoren M."/>
            <person name="Johannesson H."/>
        </authorList>
    </citation>
    <scope>NUCLEOTIDE SEQUENCE</scope>
    <source>
        <strain evidence="14">CBS 359.72</strain>
    </source>
</reference>
<dbReference type="AlphaFoldDB" id="A0AAN7HHH0"/>
<dbReference type="Pfam" id="PF14310">
    <property type="entry name" value="Fn3-like"/>
    <property type="match status" value="1"/>
</dbReference>
<dbReference type="SUPFAM" id="SSF52279">
    <property type="entry name" value="Beta-D-glucan exohydrolase, C-terminal domain"/>
    <property type="match status" value="1"/>
</dbReference>
<dbReference type="InterPro" id="IPR026891">
    <property type="entry name" value="Fn3-like"/>
</dbReference>
<dbReference type="Gene3D" id="2.60.40.10">
    <property type="entry name" value="Immunoglobulins"/>
    <property type="match status" value="1"/>
</dbReference>
<keyword evidence="3" id="KW-0858">Xylan degradation</keyword>
<dbReference type="PANTHER" id="PTHR42721:SF3">
    <property type="entry name" value="BETA-D-XYLOSIDASE 5-RELATED"/>
    <property type="match status" value="1"/>
</dbReference>
<dbReference type="InterPro" id="IPR017853">
    <property type="entry name" value="GH"/>
</dbReference>